<comment type="caution">
    <text evidence="2">The sequence shown here is derived from an EMBL/GenBank/DDBJ whole genome shotgun (WGS) entry which is preliminary data.</text>
</comment>
<dbReference type="AlphaFoldDB" id="A0A917FEB9"/>
<evidence type="ECO:0000256" key="1">
    <source>
        <dbReference type="SAM" id="Phobius"/>
    </source>
</evidence>
<reference evidence="2" key="2">
    <citation type="submission" date="2020-09" db="EMBL/GenBank/DDBJ databases">
        <authorList>
            <person name="Sun Q."/>
            <person name="Sedlacek I."/>
        </authorList>
    </citation>
    <scope>NUCLEOTIDE SEQUENCE</scope>
    <source>
        <strain evidence="2">CCM 7897</strain>
    </source>
</reference>
<gene>
    <name evidence="2" type="ORF">GCM10007301_39120</name>
</gene>
<keyword evidence="1" id="KW-0812">Transmembrane</keyword>
<dbReference type="Proteomes" id="UP000606044">
    <property type="component" value="Unassembled WGS sequence"/>
</dbReference>
<keyword evidence="1" id="KW-1133">Transmembrane helix</keyword>
<keyword evidence="3" id="KW-1185">Reference proteome</keyword>
<accession>A0A917FEB9</accession>
<sequence>MSTILIIILVLLLVGALPTWGYSGNWGYGPGGIVGVLLIIVIVLALTGRL</sequence>
<name>A0A917FEB9_9HYPH</name>
<evidence type="ECO:0008006" key="4">
    <source>
        <dbReference type="Google" id="ProtNLM"/>
    </source>
</evidence>
<reference evidence="2" key="1">
    <citation type="journal article" date="2014" name="Int. J. Syst. Evol. Microbiol.">
        <title>Complete genome sequence of Corynebacterium casei LMG S-19264T (=DSM 44701T), isolated from a smear-ripened cheese.</title>
        <authorList>
            <consortium name="US DOE Joint Genome Institute (JGI-PGF)"/>
            <person name="Walter F."/>
            <person name="Albersmeier A."/>
            <person name="Kalinowski J."/>
            <person name="Ruckert C."/>
        </authorList>
    </citation>
    <scope>NUCLEOTIDE SEQUENCE</scope>
    <source>
        <strain evidence="2">CCM 7897</strain>
    </source>
</reference>
<feature type="transmembrane region" description="Helical" evidence="1">
    <location>
        <begin position="26"/>
        <end position="46"/>
    </location>
</feature>
<dbReference type="EMBL" id="BMCT01000006">
    <property type="protein sequence ID" value="GGF75399.1"/>
    <property type="molecule type" value="Genomic_DNA"/>
</dbReference>
<keyword evidence="1" id="KW-0472">Membrane</keyword>
<protein>
    <recommendedName>
        <fullName evidence="4">DUF3309 domain-containing protein</fullName>
    </recommendedName>
</protein>
<dbReference type="Pfam" id="PF11752">
    <property type="entry name" value="DUF3309"/>
    <property type="match status" value="1"/>
</dbReference>
<dbReference type="InterPro" id="IPR021738">
    <property type="entry name" value="DUF3309"/>
</dbReference>
<organism evidence="2 3">
    <name type="scientific">Azorhizobium oxalatiphilum</name>
    <dbReference type="NCBI Taxonomy" id="980631"/>
    <lineage>
        <taxon>Bacteria</taxon>
        <taxon>Pseudomonadati</taxon>
        <taxon>Pseudomonadota</taxon>
        <taxon>Alphaproteobacteria</taxon>
        <taxon>Hyphomicrobiales</taxon>
        <taxon>Xanthobacteraceae</taxon>
        <taxon>Azorhizobium</taxon>
    </lineage>
</organism>
<evidence type="ECO:0000313" key="2">
    <source>
        <dbReference type="EMBL" id="GGF75399.1"/>
    </source>
</evidence>
<evidence type="ECO:0000313" key="3">
    <source>
        <dbReference type="Proteomes" id="UP000606044"/>
    </source>
</evidence>
<dbReference type="RefSeq" id="WP_188581705.1">
    <property type="nucleotide sequence ID" value="NZ_BMCT01000006.1"/>
</dbReference>
<proteinExistence type="predicted"/>